<keyword evidence="2" id="KW-1185">Reference proteome</keyword>
<evidence type="ECO:0000313" key="1">
    <source>
        <dbReference type="EMBL" id="MFD2068071.1"/>
    </source>
</evidence>
<protein>
    <submittedName>
        <fullName evidence="1">LPS assembly lipoprotein LptE</fullName>
    </submittedName>
</protein>
<evidence type="ECO:0000313" key="2">
    <source>
        <dbReference type="Proteomes" id="UP001597369"/>
    </source>
</evidence>
<dbReference type="RefSeq" id="WP_229962393.1">
    <property type="nucleotide sequence ID" value="NZ_JAJJWI010000022.1"/>
</dbReference>
<dbReference type="InterPro" id="IPR007485">
    <property type="entry name" value="LPS_assembly_LptE"/>
</dbReference>
<sequence>MTLKNKTSFFATALSLLLVICSSCGIYSFSGTTISPDIKSMSIQTIENSTGEGPSNLTDIVTTTFKNYYRRNTNLTVIQAEGDLQLAGQIVSFTYSPAAIEREGQQDQASLNRLTLGIQVRFTNTKDPQKDFDRLFTISENFEGDVDITQIPAASITSMTERLVTDVFNKTVADW</sequence>
<dbReference type="EMBL" id="JBHUHV010000042">
    <property type="protein sequence ID" value="MFD2068071.1"/>
    <property type="molecule type" value="Genomic_DNA"/>
</dbReference>
<organism evidence="1 2">
    <name type="scientific">Pontibacter silvestris</name>
    <dbReference type="NCBI Taxonomy" id="2305183"/>
    <lineage>
        <taxon>Bacteria</taxon>
        <taxon>Pseudomonadati</taxon>
        <taxon>Bacteroidota</taxon>
        <taxon>Cytophagia</taxon>
        <taxon>Cytophagales</taxon>
        <taxon>Hymenobacteraceae</taxon>
        <taxon>Pontibacter</taxon>
    </lineage>
</organism>
<dbReference type="Pfam" id="PF04390">
    <property type="entry name" value="LptE"/>
    <property type="match status" value="1"/>
</dbReference>
<name>A0ABW4X0G3_9BACT</name>
<dbReference type="Proteomes" id="UP001597369">
    <property type="component" value="Unassembled WGS sequence"/>
</dbReference>
<proteinExistence type="predicted"/>
<comment type="caution">
    <text evidence="1">The sequence shown here is derived from an EMBL/GenBank/DDBJ whole genome shotgun (WGS) entry which is preliminary data.</text>
</comment>
<keyword evidence="1" id="KW-0449">Lipoprotein</keyword>
<reference evidence="2" key="1">
    <citation type="journal article" date="2019" name="Int. J. Syst. Evol. Microbiol.">
        <title>The Global Catalogue of Microorganisms (GCM) 10K type strain sequencing project: providing services to taxonomists for standard genome sequencing and annotation.</title>
        <authorList>
            <consortium name="The Broad Institute Genomics Platform"/>
            <consortium name="The Broad Institute Genome Sequencing Center for Infectious Disease"/>
            <person name="Wu L."/>
            <person name="Ma J."/>
        </authorList>
    </citation>
    <scope>NUCLEOTIDE SEQUENCE [LARGE SCALE GENOMIC DNA]</scope>
    <source>
        <strain evidence="2">JCM 16545</strain>
    </source>
</reference>
<accession>A0ABW4X0G3</accession>
<gene>
    <name evidence="1" type="primary">lptE</name>
    <name evidence="1" type="ORF">ACFSKU_14345</name>
</gene>